<sequence>MAKKKKKTAYKEKTLAMKDAENLTVEQVSAKSDEIETENLTKESSLDKYIRQHRADIETAKKERQLKATIASESLDKLVKTVRKATTADSEDKIVSGKEEVPENELVEKPVTSDDLTQDVTSTEGSNSEPLAISDPETSELSETIEEIEPDFPEIQGSFDTVVLAADESDEENDKDITADPAISETSDEVVGHSEENLSSINLMAHASHEVPSAPLEVIETTVEPDIVPSLETPFAKQDETRSAFSETIIPEVTSEVMKSVTEPVEKAPKSYHKPLVIGVCALILLAAGGTVWYQVDQSNQKQAAQTSKSEAKKSEEAKKTAAFNKVYATFFVDDKATKLKNGQFDNIGKLTSELDKLKDQSDYKTLKAKVDELKAEISAIKAMNGNFEKPIITDGALDKTSQVRGGVKLSYTATENATLNTLLKDAVAQGQAQQKAKESTATAPSATISASTPATAQPTAPSTSENTTTVPQQVGAATATADSASGPVSSGYGLSTAQYQAQYPNVTIVTSNSRVPVDPNADLSNPAYVWAPGIRELVLQKCRERGYITGDAYILLPASIQKGNGYYNLYKPDGTYLVSINCKTGYFVGNATGHADNLDY</sequence>
<evidence type="ECO:0000259" key="3">
    <source>
        <dbReference type="Pfam" id="PF18041"/>
    </source>
</evidence>
<evidence type="ECO:0000313" key="6">
    <source>
        <dbReference type="EMBL" id="SFZ73223.1"/>
    </source>
</evidence>
<dbReference type="InterPro" id="IPR040532">
    <property type="entry name" value="MapZ_C2"/>
</dbReference>
<gene>
    <name evidence="5" type="ORF">RR45_GL001819</name>
    <name evidence="6" type="ORF">SAMN02746068_00805</name>
</gene>
<evidence type="ECO:0000259" key="4">
    <source>
        <dbReference type="Pfam" id="PF18708"/>
    </source>
</evidence>
<reference evidence="6 7" key="2">
    <citation type="submission" date="2016-11" db="EMBL/GenBank/DDBJ databases">
        <authorList>
            <person name="Jaros S."/>
            <person name="Januszkiewicz K."/>
            <person name="Wedrychowicz H."/>
        </authorList>
    </citation>
    <scope>NUCLEOTIDE SEQUENCE [LARGE SCALE GENOMIC DNA]</scope>
    <source>
        <strain evidence="6 7">DSM 22330</strain>
    </source>
</reference>
<dbReference type="Proteomes" id="UP000185655">
    <property type="component" value="Unassembled WGS sequence"/>
</dbReference>
<keyword evidence="8" id="KW-1185">Reference proteome</keyword>
<dbReference type="Proteomes" id="UP000218979">
    <property type="component" value="Unassembled WGS sequence"/>
</dbReference>
<reference evidence="5 8" key="1">
    <citation type="submission" date="2014-12" db="EMBL/GenBank/DDBJ databases">
        <title>Draft genome sequences of 10 type strains of Lactococcus.</title>
        <authorList>
            <person name="Sun Z."/>
            <person name="Zhong Z."/>
            <person name="Liu W."/>
            <person name="Zhang W."/>
            <person name="Zhang H."/>
        </authorList>
    </citation>
    <scope>NUCLEOTIDE SEQUENCE [LARGE SCALE GENOMIC DNA]</scope>
    <source>
        <strain evidence="5 8">DSM 22330</strain>
    </source>
</reference>
<organism evidence="6 7">
    <name type="scientific">Pseudolactococcus chungangensis CAU 28 = DSM 22330</name>
    <dbReference type="NCBI Taxonomy" id="1122154"/>
    <lineage>
        <taxon>Bacteria</taxon>
        <taxon>Bacillati</taxon>
        <taxon>Bacillota</taxon>
        <taxon>Bacilli</taxon>
        <taxon>Lactobacillales</taxon>
        <taxon>Streptococcaceae</taxon>
        <taxon>Pseudolactococcus</taxon>
    </lineage>
</organism>
<feature type="compositionally biased region" description="Basic and acidic residues" evidence="2">
    <location>
        <begin position="90"/>
        <end position="112"/>
    </location>
</feature>
<dbReference type="InterPro" id="IPR041295">
    <property type="entry name" value="MapZ_EC1"/>
</dbReference>
<dbReference type="OrthoDB" id="2199073at2"/>
<dbReference type="EMBL" id="FPKS01000003">
    <property type="protein sequence ID" value="SFZ73223.1"/>
    <property type="molecule type" value="Genomic_DNA"/>
</dbReference>
<dbReference type="EMBL" id="JXJT01000006">
    <property type="protein sequence ID" value="PCS04000.1"/>
    <property type="molecule type" value="Genomic_DNA"/>
</dbReference>
<evidence type="ECO:0008006" key="9">
    <source>
        <dbReference type="Google" id="ProtNLM"/>
    </source>
</evidence>
<dbReference type="AlphaFoldDB" id="A0A1K2H8R5"/>
<feature type="domain" description="MapZ extracellular C-terminal" evidence="4">
    <location>
        <begin position="522"/>
        <end position="591"/>
    </location>
</feature>
<evidence type="ECO:0000313" key="5">
    <source>
        <dbReference type="EMBL" id="PCS04000.1"/>
    </source>
</evidence>
<evidence type="ECO:0000256" key="1">
    <source>
        <dbReference type="SAM" id="Coils"/>
    </source>
</evidence>
<feature type="region of interest" description="Disordered" evidence="2">
    <location>
        <begin position="86"/>
        <end position="140"/>
    </location>
</feature>
<evidence type="ECO:0000313" key="7">
    <source>
        <dbReference type="Proteomes" id="UP000185655"/>
    </source>
</evidence>
<feature type="domain" description="MapZ extracellular" evidence="3">
    <location>
        <begin position="306"/>
        <end position="430"/>
    </location>
</feature>
<protein>
    <recommendedName>
        <fullName evidence="9">Mid-cell-anchored protein Z</fullName>
    </recommendedName>
</protein>
<feature type="region of interest" description="Disordered" evidence="2">
    <location>
        <begin position="168"/>
        <end position="190"/>
    </location>
</feature>
<dbReference type="RefSeq" id="WP_031365399.1">
    <property type="nucleotide sequence ID" value="NZ_FPKS01000003.1"/>
</dbReference>
<evidence type="ECO:0000256" key="2">
    <source>
        <dbReference type="SAM" id="MobiDB-lite"/>
    </source>
</evidence>
<keyword evidence="1" id="KW-0175">Coiled coil</keyword>
<dbReference type="STRING" id="1122154.SAMN02746068_00805"/>
<dbReference type="Pfam" id="PF18708">
    <property type="entry name" value="MapZ_C2"/>
    <property type="match status" value="1"/>
</dbReference>
<dbReference type="Pfam" id="PF18041">
    <property type="entry name" value="MapZ_EC1"/>
    <property type="match status" value="1"/>
</dbReference>
<evidence type="ECO:0000313" key="8">
    <source>
        <dbReference type="Proteomes" id="UP000218979"/>
    </source>
</evidence>
<accession>A0A1K2H8R5</accession>
<name>A0A1K2H8R5_9LACT</name>
<feature type="region of interest" description="Disordered" evidence="2">
    <location>
        <begin position="435"/>
        <end position="471"/>
    </location>
</feature>
<proteinExistence type="predicted"/>
<feature type="compositionally biased region" description="Polar residues" evidence="2">
    <location>
        <begin position="114"/>
        <end position="129"/>
    </location>
</feature>
<feature type="coiled-coil region" evidence="1">
    <location>
        <begin position="357"/>
        <end position="384"/>
    </location>
</feature>
<feature type="compositionally biased region" description="Low complexity" evidence="2">
    <location>
        <begin position="435"/>
        <end position="465"/>
    </location>
</feature>